<keyword evidence="1" id="KW-0067">ATP-binding</keyword>
<keyword evidence="1" id="KW-0378">Hydrolase</keyword>
<dbReference type="Gene3D" id="2.30.30.940">
    <property type="match status" value="1"/>
</dbReference>
<name>A0A8D8T278_9HEMI</name>
<organism evidence="1">
    <name type="scientific">Cacopsylla melanoneura</name>
    <dbReference type="NCBI Taxonomy" id="428564"/>
    <lineage>
        <taxon>Eukaryota</taxon>
        <taxon>Metazoa</taxon>
        <taxon>Ecdysozoa</taxon>
        <taxon>Arthropoda</taxon>
        <taxon>Hexapoda</taxon>
        <taxon>Insecta</taxon>
        <taxon>Pterygota</taxon>
        <taxon>Neoptera</taxon>
        <taxon>Paraneoptera</taxon>
        <taxon>Hemiptera</taxon>
        <taxon>Sternorrhyncha</taxon>
        <taxon>Psylloidea</taxon>
        <taxon>Psyllidae</taxon>
        <taxon>Psyllinae</taxon>
        <taxon>Cacopsylla</taxon>
    </lineage>
</organism>
<protein>
    <submittedName>
        <fullName evidence="1">ATP-dependent DNA helicase PIF1</fullName>
    </submittedName>
</protein>
<dbReference type="EMBL" id="HBUF01252639">
    <property type="protein sequence ID" value="CAG6680560.1"/>
    <property type="molecule type" value="Transcribed_RNA"/>
</dbReference>
<reference evidence="1" key="1">
    <citation type="submission" date="2021-05" db="EMBL/GenBank/DDBJ databases">
        <authorList>
            <person name="Alioto T."/>
            <person name="Alioto T."/>
            <person name="Gomez Garrido J."/>
        </authorList>
    </citation>
    <scope>NUCLEOTIDE SEQUENCE</scope>
</reference>
<dbReference type="SUPFAM" id="SSF52540">
    <property type="entry name" value="P-loop containing nucleoside triphosphate hydrolases"/>
    <property type="match status" value="1"/>
</dbReference>
<proteinExistence type="predicted"/>
<dbReference type="PANTHER" id="PTHR47642">
    <property type="entry name" value="ATP-DEPENDENT DNA HELICASE"/>
    <property type="match status" value="1"/>
</dbReference>
<keyword evidence="1" id="KW-0547">Nucleotide-binding</keyword>
<dbReference type="InterPro" id="IPR051055">
    <property type="entry name" value="PIF1_helicase"/>
</dbReference>
<dbReference type="AlphaFoldDB" id="A0A8D8T278"/>
<keyword evidence="1" id="KW-0347">Helicase</keyword>
<evidence type="ECO:0000313" key="1">
    <source>
        <dbReference type="EMBL" id="CAG6680556.1"/>
    </source>
</evidence>
<dbReference type="EMBL" id="HBUF01252638">
    <property type="protein sequence ID" value="CAG6680556.1"/>
    <property type="molecule type" value="Transcribed_RNA"/>
</dbReference>
<dbReference type="InterPro" id="IPR027417">
    <property type="entry name" value="P-loop_NTPase"/>
</dbReference>
<accession>A0A8D8T278</accession>
<sequence>MLTRNFDVSTGLVNGSLGRISQFKYDSDGKLDFVQVQFGDELHDIERTTSKFEIFPGAYIYRKQFPLTIAYAITVHKCQGISTDSAILDIRQSLFSLRDNHM</sequence>
<dbReference type="Gene3D" id="3.40.50.300">
    <property type="entry name" value="P-loop containing nucleotide triphosphate hydrolases"/>
    <property type="match status" value="1"/>
</dbReference>
<dbReference type="GO" id="GO:0004386">
    <property type="term" value="F:helicase activity"/>
    <property type="evidence" value="ECO:0007669"/>
    <property type="project" value="UniProtKB-KW"/>
</dbReference>